<evidence type="ECO:0000256" key="1">
    <source>
        <dbReference type="SAM" id="Phobius"/>
    </source>
</evidence>
<evidence type="ECO:0000313" key="3">
    <source>
        <dbReference type="Proteomes" id="UP000242502"/>
    </source>
</evidence>
<keyword evidence="1" id="KW-0472">Membrane</keyword>
<protein>
    <submittedName>
        <fullName evidence="2">Uncharacterized protein</fullName>
    </submittedName>
</protein>
<dbReference type="Proteomes" id="UP000242502">
    <property type="component" value="Unassembled WGS sequence"/>
</dbReference>
<dbReference type="EMBL" id="MDLC01000033">
    <property type="protein sequence ID" value="ODS23274.1"/>
    <property type="molecule type" value="Genomic_DNA"/>
</dbReference>
<feature type="transmembrane region" description="Helical" evidence="1">
    <location>
        <begin position="12"/>
        <end position="35"/>
    </location>
</feature>
<evidence type="ECO:0000313" key="2">
    <source>
        <dbReference type="EMBL" id="ODS23274.1"/>
    </source>
</evidence>
<organism evidence="2 3">
    <name type="scientific">Candidatus Endobugula sertula</name>
    <name type="common">Bugula neritina bacterial symbiont</name>
    <dbReference type="NCBI Taxonomy" id="62101"/>
    <lineage>
        <taxon>Bacteria</taxon>
        <taxon>Pseudomonadati</taxon>
        <taxon>Pseudomonadota</taxon>
        <taxon>Gammaproteobacteria</taxon>
        <taxon>Cellvibrionales</taxon>
        <taxon>Cellvibrionaceae</taxon>
        <taxon>Candidatus Endobugula</taxon>
    </lineage>
</organism>
<gene>
    <name evidence="2" type="ORF">AB835_09645</name>
</gene>
<dbReference type="STRING" id="62101.AB835_09645"/>
<comment type="caution">
    <text evidence="2">The sequence shown here is derived from an EMBL/GenBank/DDBJ whole genome shotgun (WGS) entry which is preliminary data.</text>
</comment>
<accession>A0A1D2QNZ1</accession>
<proteinExistence type="predicted"/>
<sequence>MNKKILACYGELCLKALLVTVFSLSIIFGIEYLIVNQQYHIPSYFKVILGIILLSIVLYVLIPSIKKLEKYVVLSRQNK</sequence>
<keyword evidence="1" id="KW-0812">Transmembrane</keyword>
<name>A0A1D2QNZ1_9GAMM</name>
<keyword evidence="1" id="KW-1133">Transmembrane helix</keyword>
<dbReference type="AlphaFoldDB" id="A0A1D2QNZ1"/>
<feature type="transmembrane region" description="Helical" evidence="1">
    <location>
        <begin position="41"/>
        <end position="62"/>
    </location>
</feature>
<reference evidence="2 3" key="1">
    <citation type="journal article" date="2016" name="Appl. Environ. Microbiol.">
        <title>Lack of Overt Genome Reduction in the Bryostatin-Producing Bryozoan Symbiont "Candidatus Endobugula sertula".</title>
        <authorList>
            <person name="Miller I.J."/>
            <person name="Vanee N."/>
            <person name="Fong S.S."/>
            <person name="Lim-Fong G.E."/>
            <person name="Kwan J.C."/>
        </authorList>
    </citation>
    <scope>NUCLEOTIDE SEQUENCE [LARGE SCALE GENOMIC DNA]</scope>
    <source>
        <strain evidence="2">AB1-4</strain>
    </source>
</reference>